<comment type="caution">
    <text evidence="2">The sequence shown here is derived from an EMBL/GenBank/DDBJ whole genome shotgun (WGS) entry which is preliminary data.</text>
</comment>
<reference evidence="2" key="1">
    <citation type="submission" date="2020-08" db="EMBL/GenBank/DDBJ databases">
        <title>Genome public.</title>
        <authorList>
            <person name="Liu C."/>
            <person name="Sun Q."/>
        </authorList>
    </citation>
    <scope>NUCLEOTIDE SEQUENCE</scope>
    <source>
        <strain evidence="2">NSJ-28</strain>
    </source>
</reference>
<dbReference type="Proteomes" id="UP000606499">
    <property type="component" value="Unassembled WGS sequence"/>
</dbReference>
<dbReference type="GO" id="GO:0016787">
    <property type="term" value="F:hydrolase activity"/>
    <property type="evidence" value="ECO:0007669"/>
    <property type="project" value="UniProtKB-KW"/>
</dbReference>
<organism evidence="2 3">
    <name type="scientific">Agathobaculum faecis</name>
    <dbReference type="NCBI Taxonomy" id="2763013"/>
    <lineage>
        <taxon>Bacteria</taxon>
        <taxon>Bacillati</taxon>
        <taxon>Bacillota</taxon>
        <taxon>Clostridia</taxon>
        <taxon>Eubacteriales</taxon>
        <taxon>Butyricicoccaceae</taxon>
        <taxon>Agathobaculum</taxon>
    </lineage>
</organism>
<name>A0A923LVL4_9FIRM</name>
<dbReference type="EMBL" id="JACOPL010000003">
    <property type="protein sequence ID" value="MBC5724774.1"/>
    <property type="molecule type" value="Genomic_DNA"/>
</dbReference>
<dbReference type="RefSeq" id="WP_054327737.1">
    <property type="nucleotide sequence ID" value="NZ_JACOPL010000003.1"/>
</dbReference>
<protein>
    <submittedName>
        <fullName evidence="2">Hydrolase</fullName>
    </submittedName>
</protein>
<proteinExistence type="predicted"/>
<dbReference type="SUPFAM" id="SSF109604">
    <property type="entry name" value="HD-domain/PDEase-like"/>
    <property type="match status" value="1"/>
</dbReference>
<keyword evidence="2" id="KW-0378">Hydrolase</keyword>
<dbReference type="Gene3D" id="1.10.3210.10">
    <property type="entry name" value="Hypothetical protein af1432"/>
    <property type="match status" value="1"/>
</dbReference>
<evidence type="ECO:0000259" key="1">
    <source>
        <dbReference type="Pfam" id="PF01966"/>
    </source>
</evidence>
<accession>A0A923LVL4</accession>
<dbReference type="InterPro" id="IPR006674">
    <property type="entry name" value="HD_domain"/>
</dbReference>
<gene>
    <name evidence="2" type="ORF">H8S45_04775</name>
</gene>
<evidence type="ECO:0000313" key="3">
    <source>
        <dbReference type="Proteomes" id="UP000606499"/>
    </source>
</evidence>
<dbReference type="AlphaFoldDB" id="A0A923LVL4"/>
<evidence type="ECO:0000313" key="2">
    <source>
        <dbReference type="EMBL" id="MBC5724774.1"/>
    </source>
</evidence>
<dbReference type="Pfam" id="PF01966">
    <property type="entry name" value="HD"/>
    <property type="match status" value="1"/>
</dbReference>
<feature type="domain" description="HD" evidence="1">
    <location>
        <begin position="50"/>
        <end position="150"/>
    </location>
</feature>
<sequence length="189" mass="21776">MTSKELFIETYNKNIRRPGAEKLLAWMESTDFFTAPASTRFHAAYEGGLLDHSLNVYNVLISKHYDPAGDDIESFTIASLLHDLCKAGFYKTELRNRKNDRGEWEKVPVYAIDDQFPYGHGEKSVYLIERFMRLKTEEAMAIRWHMGGFDDSVRGGSFSLAHAFEKYPLAVKLHLSDLEATYLHENRSE</sequence>
<keyword evidence="3" id="KW-1185">Reference proteome</keyword>